<proteinExistence type="predicted"/>
<dbReference type="GO" id="GO:0016020">
    <property type="term" value="C:membrane"/>
    <property type="evidence" value="ECO:0007669"/>
    <property type="project" value="InterPro"/>
</dbReference>
<dbReference type="AlphaFoldDB" id="A0A378U2I5"/>
<keyword evidence="1" id="KW-0472">Membrane</keyword>
<dbReference type="Pfam" id="PF05552">
    <property type="entry name" value="MS_channel_1st_1"/>
    <property type="match status" value="1"/>
</dbReference>
<evidence type="ECO:0000313" key="3">
    <source>
        <dbReference type="Proteomes" id="UP000255024"/>
    </source>
</evidence>
<evidence type="ECO:0000256" key="1">
    <source>
        <dbReference type="SAM" id="Phobius"/>
    </source>
</evidence>
<keyword evidence="3" id="KW-1185">Reference proteome</keyword>
<feature type="transmembrane region" description="Helical" evidence="1">
    <location>
        <begin position="186"/>
        <end position="208"/>
    </location>
</feature>
<feature type="transmembrane region" description="Helical" evidence="1">
    <location>
        <begin position="159"/>
        <end position="180"/>
    </location>
</feature>
<dbReference type="SUPFAM" id="SSF82861">
    <property type="entry name" value="Mechanosensitive channel protein MscS (YggB), transmembrane region"/>
    <property type="match status" value="1"/>
</dbReference>
<feature type="transmembrane region" description="Helical" evidence="1">
    <location>
        <begin position="117"/>
        <end position="138"/>
    </location>
</feature>
<protein>
    <recommendedName>
        <fullName evidence="4">Small-conductance mechanosensitive channel</fullName>
    </recommendedName>
</protein>
<gene>
    <name evidence="2" type="ORF">NCTC11179_02995</name>
</gene>
<dbReference type="InterPro" id="IPR011014">
    <property type="entry name" value="MscS_channel_TM-2"/>
</dbReference>
<reference evidence="2 3" key="1">
    <citation type="submission" date="2018-06" db="EMBL/GenBank/DDBJ databases">
        <authorList>
            <consortium name="Pathogen Informatics"/>
            <person name="Doyle S."/>
        </authorList>
    </citation>
    <scope>NUCLEOTIDE SEQUENCE [LARGE SCALE GENOMIC DNA]</scope>
    <source>
        <strain evidence="2 3">NCTC11179</strain>
    </source>
</reference>
<organism evidence="2 3">
    <name type="scientific">Myroides odoratus</name>
    <name type="common">Flavobacterium odoratum</name>
    <dbReference type="NCBI Taxonomy" id="256"/>
    <lineage>
        <taxon>Bacteria</taxon>
        <taxon>Pseudomonadati</taxon>
        <taxon>Bacteroidota</taxon>
        <taxon>Flavobacteriia</taxon>
        <taxon>Flavobacteriales</taxon>
        <taxon>Flavobacteriaceae</taxon>
        <taxon>Myroides</taxon>
    </lineage>
</organism>
<keyword evidence="1" id="KW-0812">Transmembrane</keyword>
<sequence>MMEKLYNFEYPSEMINDVMNSLVKGVFGFLLIAGYVLLCWLMLKLFSYVLKKMFKLVRLDKIQEGLDDNEFLSKIKIRVKVDAILLFFVKVFLVFLMVLIGAELFGLEIVSREIGNLMMFVPKLFVALLIFIGGLYFASWIKKVIVEVLKAVDFVGARMIGNILFYLILIFVVITTLNQMGIDTSIITSNISIIIGAILLTVALSLGLGAKDVVTKLLYSFYARKNLEVGQYIGINGLKGYVISIDNIYLCLLVDGKKNYIPIKTVSESHIEILK</sequence>
<feature type="transmembrane region" description="Helical" evidence="1">
    <location>
        <begin position="83"/>
        <end position="105"/>
    </location>
</feature>
<accession>A0A378U2I5</accession>
<dbReference type="InterPro" id="IPR008910">
    <property type="entry name" value="MSC_TM_helix"/>
</dbReference>
<dbReference type="RefSeq" id="WP_115092211.1">
    <property type="nucleotide sequence ID" value="NZ_CP068107.1"/>
</dbReference>
<dbReference type="Gene3D" id="1.10.287.1260">
    <property type="match status" value="1"/>
</dbReference>
<evidence type="ECO:0000313" key="2">
    <source>
        <dbReference type="EMBL" id="STZ69489.1"/>
    </source>
</evidence>
<evidence type="ECO:0008006" key="4">
    <source>
        <dbReference type="Google" id="ProtNLM"/>
    </source>
</evidence>
<dbReference type="EMBL" id="UGQL01000002">
    <property type="protein sequence ID" value="STZ69489.1"/>
    <property type="molecule type" value="Genomic_DNA"/>
</dbReference>
<feature type="transmembrane region" description="Helical" evidence="1">
    <location>
        <begin position="26"/>
        <end position="50"/>
    </location>
</feature>
<name>A0A378U2I5_MYROD</name>
<dbReference type="Proteomes" id="UP000255024">
    <property type="component" value="Unassembled WGS sequence"/>
</dbReference>
<keyword evidence="1" id="KW-1133">Transmembrane helix</keyword>